<proteinExistence type="predicted"/>
<organism evidence="1">
    <name type="scientific">gut metagenome</name>
    <dbReference type="NCBI Taxonomy" id="749906"/>
    <lineage>
        <taxon>unclassified sequences</taxon>
        <taxon>metagenomes</taxon>
        <taxon>organismal metagenomes</taxon>
    </lineage>
</organism>
<gene>
    <name evidence="1" type="ORF">EVA_01636</name>
</gene>
<dbReference type="EMBL" id="AMCI01000223">
    <property type="protein sequence ID" value="EJX10236.1"/>
    <property type="molecule type" value="Genomic_DNA"/>
</dbReference>
<evidence type="ECO:0000313" key="1">
    <source>
        <dbReference type="EMBL" id="EJX10236.1"/>
    </source>
</evidence>
<reference evidence="1" key="1">
    <citation type="journal article" date="2012" name="PLoS ONE">
        <title>Gene sets for utilization of primary and secondary nutrition supplies in the distal gut of endangered iberian lynx.</title>
        <authorList>
            <person name="Alcaide M."/>
            <person name="Messina E."/>
            <person name="Richter M."/>
            <person name="Bargiela R."/>
            <person name="Peplies J."/>
            <person name="Huws S.A."/>
            <person name="Newbold C.J."/>
            <person name="Golyshin P.N."/>
            <person name="Simon M.A."/>
            <person name="Lopez G."/>
            <person name="Yakimov M.M."/>
            <person name="Ferrer M."/>
        </authorList>
    </citation>
    <scope>NUCLEOTIDE SEQUENCE</scope>
</reference>
<protein>
    <submittedName>
        <fullName evidence="1">Uncharacterized protein</fullName>
    </submittedName>
</protein>
<comment type="caution">
    <text evidence="1">The sequence shown here is derived from an EMBL/GenBank/DDBJ whole genome shotgun (WGS) entry which is preliminary data.</text>
</comment>
<dbReference type="AlphaFoldDB" id="J9DBF2"/>
<accession>J9DBF2</accession>
<name>J9DBF2_9ZZZZ</name>
<sequence length="52" mass="5998">MRIPTKFLLSRIIQILEKISSMQLKMLRSRNKFQLSCPANISPVAVEILQRG</sequence>